<dbReference type="Proteomes" id="UP001164539">
    <property type="component" value="Chromosome 3"/>
</dbReference>
<gene>
    <name evidence="1" type="ORF">OWV82_006529</name>
</gene>
<comment type="caution">
    <text evidence="1">The sequence shown here is derived from an EMBL/GenBank/DDBJ whole genome shotgun (WGS) entry which is preliminary data.</text>
</comment>
<evidence type="ECO:0000313" key="1">
    <source>
        <dbReference type="EMBL" id="KAJ4723119.1"/>
    </source>
</evidence>
<sequence length="114" mass="12827">MRSPAQRASNSFRNPEWLKKMRDCIKEFTWLGDQLLSYIEHGANAQTYINTDSPHANNCCVGHKKSNYPTMENGLPETVTIENKGEALIINVKCPCGAGYQILLLGGVSYYRLM</sequence>
<protein>
    <submittedName>
        <fullName evidence="1">Mucin-2 like</fullName>
    </submittedName>
</protein>
<name>A0ACC1YJB0_MELAZ</name>
<proteinExistence type="predicted"/>
<dbReference type="EMBL" id="CM051396">
    <property type="protein sequence ID" value="KAJ4723119.1"/>
    <property type="molecule type" value="Genomic_DNA"/>
</dbReference>
<reference evidence="1 2" key="1">
    <citation type="journal article" date="2023" name="Science">
        <title>Complex scaffold remodeling in plant triterpene biosynthesis.</title>
        <authorList>
            <person name="De La Pena R."/>
            <person name="Hodgson H."/>
            <person name="Liu J.C."/>
            <person name="Stephenson M.J."/>
            <person name="Martin A.C."/>
            <person name="Owen C."/>
            <person name="Harkess A."/>
            <person name="Leebens-Mack J."/>
            <person name="Jimenez L.E."/>
            <person name="Osbourn A."/>
            <person name="Sattely E.S."/>
        </authorList>
    </citation>
    <scope>NUCLEOTIDE SEQUENCE [LARGE SCALE GENOMIC DNA]</scope>
    <source>
        <strain evidence="2">cv. JPN11</strain>
        <tissue evidence="1">Leaf</tissue>
    </source>
</reference>
<accession>A0ACC1YJB0</accession>
<keyword evidence="2" id="KW-1185">Reference proteome</keyword>
<evidence type="ECO:0000313" key="2">
    <source>
        <dbReference type="Proteomes" id="UP001164539"/>
    </source>
</evidence>
<organism evidence="1 2">
    <name type="scientific">Melia azedarach</name>
    <name type="common">Chinaberry tree</name>
    <dbReference type="NCBI Taxonomy" id="155640"/>
    <lineage>
        <taxon>Eukaryota</taxon>
        <taxon>Viridiplantae</taxon>
        <taxon>Streptophyta</taxon>
        <taxon>Embryophyta</taxon>
        <taxon>Tracheophyta</taxon>
        <taxon>Spermatophyta</taxon>
        <taxon>Magnoliopsida</taxon>
        <taxon>eudicotyledons</taxon>
        <taxon>Gunneridae</taxon>
        <taxon>Pentapetalae</taxon>
        <taxon>rosids</taxon>
        <taxon>malvids</taxon>
        <taxon>Sapindales</taxon>
        <taxon>Meliaceae</taxon>
        <taxon>Melia</taxon>
    </lineage>
</organism>